<accession>A0A919MPU7</accession>
<keyword evidence="2" id="KW-1185">Reference proteome</keyword>
<dbReference type="Proteomes" id="UP000598174">
    <property type="component" value="Unassembled WGS sequence"/>
</dbReference>
<sequence>MSDADAASVFAGAQRAAGVIAAKHRGDLAGAQELLAAFPDEQARTRAFELLAQLALSILRAQTDQSMDELVQELSLHIAAAALSGPPAPAE</sequence>
<evidence type="ECO:0000313" key="2">
    <source>
        <dbReference type="Proteomes" id="UP000598174"/>
    </source>
</evidence>
<organism evidence="1 2">
    <name type="scientific">Paractinoplanes ferrugineus</name>
    <dbReference type="NCBI Taxonomy" id="113564"/>
    <lineage>
        <taxon>Bacteria</taxon>
        <taxon>Bacillati</taxon>
        <taxon>Actinomycetota</taxon>
        <taxon>Actinomycetes</taxon>
        <taxon>Micromonosporales</taxon>
        <taxon>Micromonosporaceae</taxon>
        <taxon>Paractinoplanes</taxon>
    </lineage>
</organism>
<dbReference type="RefSeq" id="WP_203822019.1">
    <property type="nucleotide sequence ID" value="NZ_BAAABP010000015.1"/>
</dbReference>
<name>A0A919MPU7_9ACTN</name>
<dbReference type="EMBL" id="BOMM01000070">
    <property type="protein sequence ID" value="GIE15662.1"/>
    <property type="molecule type" value="Genomic_DNA"/>
</dbReference>
<comment type="caution">
    <text evidence="1">The sequence shown here is derived from an EMBL/GenBank/DDBJ whole genome shotgun (WGS) entry which is preliminary data.</text>
</comment>
<dbReference type="AlphaFoldDB" id="A0A919MPU7"/>
<reference evidence="1" key="1">
    <citation type="submission" date="2021-01" db="EMBL/GenBank/DDBJ databases">
        <title>Whole genome shotgun sequence of Actinoplanes ferrugineus NBRC 15555.</title>
        <authorList>
            <person name="Komaki H."/>
            <person name="Tamura T."/>
        </authorList>
    </citation>
    <scope>NUCLEOTIDE SEQUENCE</scope>
    <source>
        <strain evidence="1">NBRC 15555</strain>
    </source>
</reference>
<proteinExistence type="predicted"/>
<evidence type="ECO:0000313" key="1">
    <source>
        <dbReference type="EMBL" id="GIE15662.1"/>
    </source>
</evidence>
<evidence type="ECO:0008006" key="3">
    <source>
        <dbReference type="Google" id="ProtNLM"/>
    </source>
</evidence>
<gene>
    <name evidence="1" type="ORF">Afe05nite_75020</name>
</gene>
<protein>
    <recommendedName>
        <fullName evidence="3">Superoxide dismutase</fullName>
    </recommendedName>
</protein>